<evidence type="ECO:0000313" key="5">
    <source>
        <dbReference type="Proteomes" id="UP000831485"/>
    </source>
</evidence>
<feature type="signal peptide" evidence="1">
    <location>
        <begin position="1"/>
        <end position="21"/>
    </location>
</feature>
<dbReference type="Proteomes" id="UP000568888">
    <property type="component" value="Unassembled WGS sequence"/>
</dbReference>
<keyword evidence="5" id="KW-1185">Reference proteome</keyword>
<name>A0A6V8MV86_9BACT</name>
<accession>A0A6V8MV86</accession>
<evidence type="ECO:0008006" key="6">
    <source>
        <dbReference type="Google" id="ProtNLM"/>
    </source>
</evidence>
<dbReference type="Proteomes" id="UP000831485">
    <property type="component" value="Chromosome"/>
</dbReference>
<organism evidence="2 4">
    <name type="scientific">Geomonas paludis</name>
    <dbReference type="NCBI Taxonomy" id="2740185"/>
    <lineage>
        <taxon>Bacteria</taxon>
        <taxon>Pseudomonadati</taxon>
        <taxon>Thermodesulfobacteriota</taxon>
        <taxon>Desulfuromonadia</taxon>
        <taxon>Geobacterales</taxon>
        <taxon>Geobacteraceae</taxon>
        <taxon>Geomonas</taxon>
    </lineage>
</organism>
<reference evidence="4" key="1">
    <citation type="submission" date="2020-06" db="EMBL/GenBank/DDBJ databases">
        <title>Draft genomic sequecing of Geomonas sp. Red736.</title>
        <authorList>
            <person name="Itoh H."/>
            <person name="Xu Z.X."/>
            <person name="Ushijima N."/>
            <person name="Masuda Y."/>
            <person name="Shiratori Y."/>
            <person name="Senoo K."/>
        </authorList>
    </citation>
    <scope>NUCLEOTIDE SEQUENCE [LARGE SCALE GENOMIC DNA]</scope>
    <source>
        <strain evidence="4">Red736</strain>
    </source>
</reference>
<evidence type="ECO:0000256" key="1">
    <source>
        <dbReference type="SAM" id="SignalP"/>
    </source>
</evidence>
<proteinExistence type="predicted"/>
<protein>
    <recommendedName>
        <fullName evidence="6">Outer membrane channel protein</fullName>
    </recommendedName>
</protein>
<dbReference type="EMBL" id="BLXY01000003">
    <property type="protein sequence ID" value="GFO64096.1"/>
    <property type="molecule type" value="Genomic_DNA"/>
</dbReference>
<feature type="chain" id="PRO_5028338152" description="Outer membrane channel protein" evidence="1">
    <location>
        <begin position="22"/>
        <end position="266"/>
    </location>
</feature>
<evidence type="ECO:0000313" key="4">
    <source>
        <dbReference type="Proteomes" id="UP000568888"/>
    </source>
</evidence>
<dbReference type="SUPFAM" id="SSF56935">
    <property type="entry name" value="Porins"/>
    <property type="match status" value="1"/>
</dbReference>
<keyword evidence="1" id="KW-0732">Signal</keyword>
<gene>
    <name evidence="2" type="ORF">GMPD_20150</name>
    <name evidence="3" type="ORF">M1B72_11725</name>
</gene>
<sequence>MSKSGLLAAALVLMLGSAVMAADGDPHAKGEAPALPPGPKVNGDAYIGVMNKYLFRGNQLNANSSFVTQGGMDLTYNSFTFSYWFNNQNRANGYAKAKTTENDAIINYAVPELVKDVTINVGAQYFSLDAAEDTAEFYLRATYNTLLNPTLGIYWDFLEARNDGLFYTASVAQPVPLIQDKLTLNLGALVSYNQHNPSAAYTDLDSRSGIYSDWHNYELSATLDYKVLDNVTITPSYTFSDHLSSNAKNVGIGAKNCYGIKAMLSF</sequence>
<reference evidence="2" key="2">
    <citation type="journal article" date="2021" name="Int. J. Syst. Evol. Microbiol.">
        <title>Geomonas silvestris sp. nov., Geomonas paludis sp. nov. and Geomonas limicola sp. nov., isolated from terrestrial environments, and emended description of the genus Geomonas.</title>
        <authorList>
            <person name="Itoh H."/>
            <person name="Xu Z."/>
            <person name="Masuda Y."/>
            <person name="Ushijima N."/>
            <person name="Hayakawa C."/>
            <person name="Shiratori Y."/>
            <person name="Senoo K."/>
        </authorList>
    </citation>
    <scope>NUCLEOTIDE SEQUENCE</scope>
    <source>
        <strain evidence="2">Red736</strain>
    </source>
</reference>
<reference evidence="3" key="3">
    <citation type="submission" date="2022-04" db="EMBL/GenBank/DDBJ databases">
        <authorList>
            <person name="Liu G."/>
        </authorList>
    </citation>
    <scope>NUCLEOTIDE SEQUENCE</scope>
    <source>
        <strain evidence="3">RG22</strain>
    </source>
</reference>
<dbReference type="EMBL" id="CP096574">
    <property type="protein sequence ID" value="UPU34124.1"/>
    <property type="molecule type" value="Genomic_DNA"/>
</dbReference>
<dbReference type="AlphaFoldDB" id="A0A6V8MV86"/>
<evidence type="ECO:0000313" key="3">
    <source>
        <dbReference type="EMBL" id="UPU34124.1"/>
    </source>
</evidence>
<evidence type="ECO:0000313" key="2">
    <source>
        <dbReference type="EMBL" id="GFO64096.1"/>
    </source>
</evidence>
<dbReference type="RefSeq" id="WP_183346939.1">
    <property type="nucleotide sequence ID" value="NZ_BLXY01000003.1"/>
</dbReference>